<protein>
    <submittedName>
        <fullName evidence="2">Uncharacterized protein</fullName>
    </submittedName>
</protein>
<evidence type="ECO:0000313" key="2">
    <source>
        <dbReference type="EMBL" id="EGG44748.1"/>
    </source>
</evidence>
<keyword evidence="3" id="KW-1185">Reference proteome</keyword>
<feature type="compositionally biased region" description="Low complexity" evidence="1">
    <location>
        <begin position="20"/>
        <end position="36"/>
    </location>
</feature>
<sequence length="51" mass="5422">MWAWAGSDADHCGPGDRQRVAGPGPEARGRAPGPAHRGCRRRPGGYPRTRG</sequence>
<dbReference type="EMBL" id="AEYX01000042">
    <property type="protein sequence ID" value="EGG44748.1"/>
    <property type="molecule type" value="Genomic_DNA"/>
</dbReference>
<organism evidence="2 3">
    <name type="scientific">Streptomyces griseoaurantiacus M045</name>
    <dbReference type="NCBI Taxonomy" id="996637"/>
    <lineage>
        <taxon>Bacteria</taxon>
        <taxon>Bacillati</taxon>
        <taxon>Actinomycetota</taxon>
        <taxon>Actinomycetes</taxon>
        <taxon>Kitasatosporales</taxon>
        <taxon>Streptomycetaceae</taxon>
        <taxon>Streptomyces</taxon>
        <taxon>Streptomyces aurantiacus group</taxon>
    </lineage>
</organism>
<reference evidence="2 3" key="1">
    <citation type="journal article" date="2011" name="J. Bacteriol.">
        <title>Draft genome sequence of the marine bacterium Streptomyces griseoaurantiacus M045, which produces novel manumycin-type antibiotics with a pABA core component.</title>
        <authorList>
            <person name="Li F."/>
            <person name="Jiang P."/>
            <person name="Zheng H."/>
            <person name="Wang S."/>
            <person name="Zhao G."/>
            <person name="Qin S."/>
            <person name="Liu Z."/>
        </authorList>
    </citation>
    <scope>NUCLEOTIDE SEQUENCE [LARGE SCALE GENOMIC DNA]</scope>
    <source>
        <strain evidence="2 3">M045</strain>
    </source>
</reference>
<dbReference type="AlphaFoldDB" id="F3NNT6"/>
<accession>F3NNT6</accession>
<feature type="compositionally biased region" description="Basic and acidic residues" evidence="1">
    <location>
        <begin position="8"/>
        <end position="19"/>
    </location>
</feature>
<dbReference type="Proteomes" id="UP000003022">
    <property type="component" value="Unassembled WGS sequence"/>
</dbReference>
<feature type="region of interest" description="Disordered" evidence="1">
    <location>
        <begin position="1"/>
        <end position="51"/>
    </location>
</feature>
<name>F3NNT6_9ACTN</name>
<dbReference type="STRING" id="996637.SGM_4800"/>
<evidence type="ECO:0000313" key="3">
    <source>
        <dbReference type="Proteomes" id="UP000003022"/>
    </source>
</evidence>
<evidence type="ECO:0000256" key="1">
    <source>
        <dbReference type="SAM" id="MobiDB-lite"/>
    </source>
</evidence>
<feature type="compositionally biased region" description="Basic residues" evidence="1">
    <location>
        <begin position="37"/>
        <end position="51"/>
    </location>
</feature>
<comment type="caution">
    <text evidence="2">The sequence shown here is derived from an EMBL/GenBank/DDBJ whole genome shotgun (WGS) entry which is preliminary data.</text>
</comment>
<proteinExistence type="predicted"/>
<gene>
    <name evidence="2" type="ORF">SGM_4800</name>
</gene>